<name>A0A6M5YF27_9BACT</name>
<dbReference type="EMBL" id="CP053452">
    <property type="protein sequence ID" value="QJW92615.1"/>
    <property type="molecule type" value="Genomic_DNA"/>
</dbReference>
<proteinExistence type="predicted"/>
<evidence type="ECO:0000313" key="1">
    <source>
        <dbReference type="EMBL" id="QJW92615.1"/>
    </source>
</evidence>
<evidence type="ECO:0000313" key="2">
    <source>
        <dbReference type="Proteomes" id="UP000503447"/>
    </source>
</evidence>
<accession>A0A6M5YF27</accession>
<dbReference type="Proteomes" id="UP000503447">
    <property type="component" value="Chromosome"/>
</dbReference>
<dbReference type="AlphaFoldDB" id="A0A6M5YF27"/>
<organism evidence="1 2">
    <name type="scientific">Frigoriglobus tundricola</name>
    <dbReference type="NCBI Taxonomy" id="2774151"/>
    <lineage>
        <taxon>Bacteria</taxon>
        <taxon>Pseudomonadati</taxon>
        <taxon>Planctomycetota</taxon>
        <taxon>Planctomycetia</taxon>
        <taxon>Gemmatales</taxon>
        <taxon>Gemmataceae</taxon>
        <taxon>Frigoriglobus</taxon>
    </lineage>
</organism>
<gene>
    <name evidence="1" type="ORF">FTUN_0112</name>
</gene>
<sequence length="163" mass="18332">MHLSVHKTHVRAGRSETQVAVQEVVTHFWQNVYCDLVRPLAATPGTAVLPFQYRKLPRAKRVAVECGPTSVLKKHGLTHQNYKQPKGGPLTPLRRRTRHAILAGLGRWVRISDRHRRAIMRNPGADALDAVIAAAGPLHEFREADHAAMARHDHFPREGRAYV</sequence>
<reference evidence="2" key="1">
    <citation type="submission" date="2020-05" db="EMBL/GenBank/DDBJ databases">
        <title>Frigoriglobus tundricola gen. nov., sp. nov., a psychrotolerant cellulolytic planctomycete of the family Gemmataceae with two divergent copies of 16S rRNA gene.</title>
        <authorList>
            <person name="Kulichevskaya I.S."/>
            <person name="Ivanova A.A."/>
            <person name="Naumoff D.G."/>
            <person name="Beletsky A.V."/>
            <person name="Rijpstra W.I.C."/>
            <person name="Sinninghe Damste J.S."/>
            <person name="Mardanov A.V."/>
            <person name="Ravin N.V."/>
            <person name="Dedysh S.N."/>
        </authorList>
    </citation>
    <scope>NUCLEOTIDE SEQUENCE [LARGE SCALE GENOMIC DNA]</scope>
    <source>
        <strain evidence="2">PL17</strain>
    </source>
</reference>
<keyword evidence="2" id="KW-1185">Reference proteome</keyword>
<protein>
    <submittedName>
        <fullName evidence="1">Uncharacterized protein</fullName>
    </submittedName>
</protein>
<dbReference type="KEGG" id="ftj:FTUN_0112"/>